<reference evidence="2 3" key="1">
    <citation type="journal article" date="2020" name="Nat. Food">
        <title>A phased Vanilla planifolia genome enables genetic improvement of flavour and production.</title>
        <authorList>
            <person name="Hasing T."/>
            <person name="Tang H."/>
            <person name="Brym M."/>
            <person name="Khazi F."/>
            <person name="Huang T."/>
            <person name="Chambers A.H."/>
        </authorList>
    </citation>
    <scope>NUCLEOTIDE SEQUENCE [LARGE SCALE GENOMIC DNA]</scope>
    <source>
        <tissue evidence="2">Leaf</tissue>
    </source>
</reference>
<dbReference type="EMBL" id="JADCNM010000009">
    <property type="protein sequence ID" value="KAG0468169.1"/>
    <property type="molecule type" value="Genomic_DNA"/>
</dbReference>
<feature type="region of interest" description="Disordered" evidence="1">
    <location>
        <begin position="68"/>
        <end position="131"/>
    </location>
</feature>
<dbReference type="InterPro" id="IPR007789">
    <property type="entry name" value="DUF688"/>
</dbReference>
<dbReference type="PANTHER" id="PTHR35829:SF3">
    <property type="entry name" value="OS05G0470900 PROTEIN"/>
    <property type="match status" value="1"/>
</dbReference>
<sequence length="152" mass="16738">MEASSDPHHRRRSLKLLHLDLPLISTRRSSNPVAAGNHECSFETTRMVPFLWETAPGVPKDTVRRLSFRKEEDFIPPKPPPGRRRPPREADHASARKLHLCSSTDDGNDGDVDSCSDDDSGADDGASDVFDKVSLPSCSAVGCRDPSTEQYP</sequence>
<comment type="caution">
    <text evidence="2">The sequence shown here is derived from an EMBL/GenBank/DDBJ whole genome shotgun (WGS) entry which is preliminary data.</text>
</comment>
<dbReference type="Pfam" id="PF05097">
    <property type="entry name" value="DUF688"/>
    <property type="match status" value="1"/>
</dbReference>
<feature type="compositionally biased region" description="Acidic residues" evidence="1">
    <location>
        <begin position="106"/>
        <end position="126"/>
    </location>
</feature>
<evidence type="ECO:0000313" key="2">
    <source>
        <dbReference type="EMBL" id="KAG0468169.1"/>
    </source>
</evidence>
<dbReference type="Proteomes" id="UP000639772">
    <property type="component" value="Chromosome 9"/>
</dbReference>
<dbReference type="PANTHER" id="PTHR35829">
    <property type="entry name" value="OS05G0470900 PROTEIN"/>
    <property type="match status" value="1"/>
</dbReference>
<name>A0A835Q9E1_VANPL</name>
<proteinExistence type="predicted"/>
<evidence type="ECO:0000313" key="3">
    <source>
        <dbReference type="Proteomes" id="UP000639772"/>
    </source>
</evidence>
<organism evidence="2 3">
    <name type="scientific">Vanilla planifolia</name>
    <name type="common">Vanilla</name>
    <dbReference type="NCBI Taxonomy" id="51239"/>
    <lineage>
        <taxon>Eukaryota</taxon>
        <taxon>Viridiplantae</taxon>
        <taxon>Streptophyta</taxon>
        <taxon>Embryophyta</taxon>
        <taxon>Tracheophyta</taxon>
        <taxon>Spermatophyta</taxon>
        <taxon>Magnoliopsida</taxon>
        <taxon>Liliopsida</taxon>
        <taxon>Asparagales</taxon>
        <taxon>Orchidaceae</taxon>
        <taxon>Vanilloideae</taxon>
        <taxon>Vanilleae</taxon>
        <taxon>Vanilla</taxon>
    </lineage>
</organism>
<accession>A0A835Q9E1</accession>
<dbReference type="AlphaFoldDB" id="A0A835Q9E1"/>
<protein>
    <submittedName>
        <fullName evidence="2">Uncharacterized protein</fullName>
    </submittedName>
</protein>
<gene>
    <name evidence="2" type="ORF">HPP92_017497</name>
</gene>
<evidence type="ECO:0000256" key="1">
    <source>
        <dbReference type="SAM" id="MobiDB-lite"/>
    </source>
</evidence>